<dbReference type="PANTHER" id="PTHR43877:SF2">
    <property type="entry name" value="AMINOALKYLPHOSPHONATE N-ACETYLTRANSFERASE-RELATED"/>
    <property type="match status" value="1"/>
</dbReference>
<dbReference type="RefSeq" id="WP_378516827.1">
    <property type="nucleotide sequence ID" value="NZ_CBCSDI010000003.1"/>
</dbReference>
<dbReference type="Pfam" id="PF00583">
    <property type="entry name" value="Acetyltransf_1"/>
    <property type="match status" value="1"/>
</dbReference>
<dbReference type="Gene3D" id="3.40.630.30">
    <property type="match status" value="1"/>
</dbReference>
<dbReference type="PANTHER" id="PTHR43877">
    <property type="entry name" value="AMINOALKYLPHOSPHONATE N-ACETYLTRANSFERASE-RELATED-RELATED"/>
    <property type="match status" value="1"/>
</dbReference>
<dbReference type="PROSITE" id="PS51186">
    <property type="entry name" value="GNAT"/>
    <property type="match status" value="1"/>
</dbReference>
<evidence type="ECO:0000256" key="1">
    <source>
        <dbReference type="ARBA" id="ARBA00022679"/>
    </source>
</evidence>
<protein>
    <submittedName>
        <fullName evidence="4">GNAT family N-acetyltransferase</fullName>
        <ecNumber evidence="4">2.3.-.-</ecNumber>
    </submittedName>
</protein>
<name>A0ABV6DWL2_9ACTN</name>
<reference evidence="4 5" key="1">
    <citation type="submission" date="2024-09" db="EMBL/GenBank/DDBJ databases">
        <authorList>
            <person name="Sun Q."/>
            <person name="Mori K."/>
        </authorList>
    </citation>
    <scope>NUCLEOTIDE SEQUENCE [LARGE SCALE GENOMIC DNA]</scope>
    <source>
        <strain evidence="4 5">CCM 8654</strain>
    </source>
</reference>
<accession>A0ABV6DWL2</accession>
<organism evidence="4 5">
    <name type="scientific">Nocardioides zeicaulis</name>
    <dbReference type="NCBI Taxonomy" id="1776857"/>
    <lineage>
        <taxon>Bacteria</taxon>
        <taxon>Bacillati</taxon>
        <taxon>Actinomycetota</taxon>
        <taxon>Actinomycetes</taxon>
        <taxon>Propionibacteriales</taxon>
        <taxon>Nocardioidaceae</taxon>
        <taxon>Nocardioides</taxon>
    </lineage>
</organism>
<dbReference type="GO" id="GO:0016746">
    <property type="term" value="F:acyltransferase activity"/>
    <property type="evidence" value="ECO:0007669"/>
    <property type="project" value="UniProtKB-KW"/>
</dbReference>
<evidence type="ECO:0000259" key="3">
    <source>
        <dbReference type="PROSITE" id="PS51186"/>
    </source>
</evidence>
<dbReference type="SUPFAM" id="SSF55729">
    <property type="entry name" value="Acyl-CoA N-acyltransferases (Nat)"/>
    <property type="match status" value="1"/>
</dbReference>
<comment type="caution">
    <text evidence="4">The sequence shown here is derived from an EMBL/GenBank/DDBJ whole genome shotgun (WGS) entry which is preliminary data.</text>
</comment>
<dbReference type="InterPro" id="IPR050832">
    <property type="entry name" value="Bact_Acetyltransf"/>
</dbReference>
<dbReference type="EMBL" id="JBHLXH010000001">
    <property type="protein sequence ID" value="MFC0221121.1"/>
    <property type="molecule type" value="Genomic_DNA"/>
</dbReference>
<dbReference type="EC" id="2.3.-.-" evidence="4"/>
<dbReference type="InterPro" id="IPR000182">
    <property type="entry name" value="GNAT_dom"/>
</dbReference>
<evidence type="ECO:0000256" key="2">
    <source>
        <dbReference type="ARBA" id="ARBA00023315"/>
    </source>
</evidence>
<feature type="domain" description="N-acetyltransferase" evidence="3">
    <location>
        <begin position="2"/>
        <end position="154"/>
    </location>
</feature>
<evidence type="ECO:0000313" key="5">
    <source>
        <dbReference type="Proteomes" id="UP001589698"/>
    </source>
</evidence>
<keyword evidence="5" id="KW-1185">Reference proteome</keyword>
<dbReference type="InterPro" id="IPR016181">
    <property type="entry name" value="Acyl_CoA_acyltransferase"/>
</dbReference>
<keyword evidence="2 4" id="KW-0012">Acyltransferase</keyword>
<keyword evidence="1 4" id="KW-0808">Transferase</keyword>
<gene>
    <name evidence="4" type="ORF">ACFFJG_01405</name>
</gene>
<evidence type="ECO:0000313" key="4">
    <source>
        <dbReference type="EMBL" id="MFC0221121.1"/>
    </source>
</evidence>
<sequence length="162" mass="17400">MTSIRPAEPADMAAVADLWHEGWHDGHAGHVPEGLTAARTLEAFHERTPGRVADTTVAVADDGTLLGFTMVSRDEVEQVFVARAARGSGLAEELLDGAEQQVAAGGHQTAWLAVVAGNARARRFYERRGWSDEGDLPYEVSAGGQTYVSPCRRYVKPVSTTP</sequence>
<dbReference type="CDD" id="cd04301">
    <property type="entry name" value="NAT_SF"/>
    <property type="match status" value="1"/>
</dbReference>
<proteinExistence type="predicted"/>
<dbReference type="Proteomes" id="UP001589698">
    <property type="component" value="Unassembled WGS sequence"/>
</dbReference>